<proteinExistence type="predicted"/>
<gene>
    <name evidence="1" type="ORF">MQH31_18070</name>
</gene>
<dbReference type="Proteomes" id="UP001165341">
    <property type="component" value="Unassembled WGS sequence"/>
</dbReference>
<protein>
    <submittedName>
        <fullName evidence="1">Uncharacterized protein</fullName>
    </submittedName>
</protein>
<dbReference type="EMBL" id="JALGAR010000006">
    <property type="protein sequence ID" value="MCI4659716.1"/>
    <property type="molecule type" value="Genomic_DNA"/>
</dbReference>
<evidence type="ECO:0000313" key="1">
    <source>
        <dbReference type="EMBL" id="MCI4659716.1"/>
    </source>
</evidence>
<dbReference type="AlphaFoldDB" id="A0AA41R2N0"/>
<reference evidence="1" key="1">
    <citation type="submission" date="2022-03" db="EMBL/GenBank/DDBJ databases">
        <title>Cryobacterium sp. nov. strain ZS14-85, isolated from Antarctic soil.</title>
        <authorList>
            <person name="Li J."/>
            <person name="Niu G."/>
        </authorList>
    </citation>
    <scope>NUCLEOTIDE SEQUENCE</scope>
    <source>
        <strain evidence="1">ZS14-85</strain>
    </source>
</reference>
<accession>A0AA41R2N0</accession>
<sequence length="142" mass="15690">MKSKHNPAVVPSMTVRPGDVIAITDTQTKTIARIEQTAFDKYQLTFNENDASAAATENVIDVDTRGYDRIAEPEPDLSTGTPTRRLVENVASLDLRINDVLSLPVFGKAQITEIVCIRPDRYQITLQVKFVAAFVIDVVVKS</sequence>
<organism evidence="1 2">
    <name type="scientific">Cryobacterium zhongshanensis</name>
    <dbReference type="NCBI Taxonomy" id="2928153"/>
    <lineage>
        <taxon>Bacteria</taxon>
        <taxon>Bacillati</taxon>
        <taxon>Actinomycetota</taxon>
        <taxon>Actinomycetes</taxon>
        <taxon>Micrococcales</taxon>
        <taxon>Microbacteriaceae</taxon>
        <taxon>Cryobacterium</taxon>
    </lineage>
</organism>
<keyword evidence="2" id="KW-1185">Reference proteome</keyword>
<name>A0AA41R2N0_9MICO</name>
<comment type="caution">
    <text evidence="1">The sequence shown here is derived from an EMBL/GenBank/DDBJ whole genome shotgun (WGS) entry which is preliminary data.</text>
</comment>
<evidence type="ECO:0000313" key="2">
    <source>
        <dbReference type="Proteomes" id="UP001165341"/>
    </source>
</evidence>
<dbReference type="RefSeq" id="WP_243013207.1">
    <property type="nucleotide sequence ID" value="NZ_JALGAR010000006.1"/>
</dbReference>